<dbReference type="Proteomes" id="UP001082899">
    <property type="component" value="Unassembled WGS sequence"/>
</dbReference>
<keyword evidence="2" id="KW-1185">Reference proteome</keyword>
<dbReference type="EMBL" id="JAPMXC010000001">
    <property type="protein sequence ID" value="MCY0385803.1"/>
    <property type="molecule type" value="Genomic_DNA"/>
</dbReference>
<name>A0ABT3ZII8_9BURK</name>
<reference evidence="1" key="1">
    <citation type="submission" date="2022-11" db="EMBL/GenBank/DDBJ databases">
        <title>Robbsia betulipollinis sp. nov., isolated from pollen of birch (Betula pendula).</title>
        <authorList>
            <person name="Shi H."/>
            <person name="Ambika Manirajan B."/>
            <person name="Ratering S."/>
            <person name="Geissler-Plaum R."/>
            <person name="Schnell S."/>
        </authorList>
    </citation>
    <scope>NUCLEOTIDE SEQUENCE</scope>
    <source>
        <strain evidence="1">Bb-Pol-6</strain>
    </source>
</reference>
<dbReference type="RefSeq" id="WP_267844921.1">
    <property type="nucleotide sequence ID" value="NZ_JAPMXC010000001.1"/>
</dbReference>
<comment type="caution">
    <text evidence="1">The sequence shown here is derived from an EMBL/GenBank/DDBJ whole genome shotgun (WGS) entry which is preliminary data.</text>
</comment>
<evidence type="ECO:0000313" key="2">
    <source>
        <dbReference type="Proteomes" id="UP001082899"/>
    </source>
</evidence>
<proteinExistence type="predicted"/>
<evidence type="ECO:0000313" key="1">
    <source>
        <dbReference type="EMBL" id="MCY0385803.1"/>
    </source>
</evidence>
<gene>
    <name evidence="1" type="ORF">OVY01_00815</name>
</gene>
<protein>
    <submittedName>
        <fullName evidence="1">Uncharacterized protein</fullName>
    </submittedName>
</protein>
<accession>A0ABT3ZII8</accession>
<sequence>MRLIDSREKPSDVSILPGLAQSGHGWERFIAFGIAITLPDAEWV</sequence>
<organism evidence="1 2">
    <name type="scientific">Robbsia betulipollinis</name>
    <dbReference type="NCBI Taxonomy" id="2981849"/>
    <lineage>
        <taxon>Bacteria</taxon>
        <taxon>Pseudomonadati</taxon>
        <taxon>Pseudomonadota</taxon>
        <taxon>Betaproteobacteria</taxon>
        <taxon>Burkholderiales</taxon>
        <taxon>Burkholderiaceae</taxon>
        <taxon>Robbsia</taxon>
    </lineage>
</organism>